<reference evidence="1 2" key="1">
    <citation type="submission" date="2016-06" db="EMBL/GenBank/DDBJ databases">
        <authorList>
            <person name="Kjaerup R.B."/>
            <person name="Dalgaard T.S."/>
            <person name="Juul-Madsen H.R."/>
        </authorList>
    </citation>
    <scope>NUCLEOTIDE SEQUENCE [LARGE SCALE GENOMIC DNA]</scope>
    <source>
        <strain evidence="1 2">1245335.1</strain>
    </source>
</reference>
<evidence type="ECO:0000313" key="1">
    <source>
        <dbReference type="EMBL" id="OBK18422.1"/>
    </source>
</evidence>
<protein>
    <submittedName>
        <fullName evidence="1">Uncharacterized protein</fullName>
    </submittedName>
</protein>
<accession>A0A1A3NDC6</accession>
<evidence type="ECO:0000313" key="2">
    <source>
        <dbReference type="Proteomes" id="UP000093819"/>
    </source>
</evidence>
<gene>
    <name evidence="1" type="ORF">A5635_02400</name>
</gene>
<dbReference type="Proteomes" id="UP000093819">
    <property type="component" value="Unassembled WGS sequence"/>
</dbReference>
<name>A0A1A3NDC6_MYCAS</name>
<organism evidence="1 2">
    <name type="scientific">Mycobacterium asiaticum</name>
    <dbReference type="NCBI Taxonomy" id="1790"/>
    <lineage>
        <taxon>Bacteria</taxon>
        <taxon>Bacillati</taxon>
        <taxon>Actinomycetota</taxon>
        <taxon>Actinomycetes</taxon>
        <taxon>Mycobacteriales</taxon>
        <taxon>Mycobacteriaceae</taxon>
        <taxon>Mycobacterium</taxon>
    </lineage>
</organism>
<proteinExistence type="predicted"/>
<dbReference type="EMBL" id="LZLR01000170">
    <property type="protein sequence ID" value="OBK18422.1"/>
    <property type="molecule type" value="Genomic_DNA"/>
</dbReference>
<comment type="caution">
    <text evidence="1">The sequence shown here is derived from an EMBL/GenBank/DDBJ whole genome shotgun (WGS) entry which is preliminary data.</text>
</comment>
<dbReference type="AlphaFoldDB" id="A0A1A3NDC6"/>
<sequence length="218" mass="20885">MVPKLTERAPCPAGATGAALTAAIADRGASGSAADTVTAWHGNPSVYTGSAVSAFATVAAARGRRLKGARATIAPRATLAAIATGGTEAVAPIASVASVASPDTGLACARATAAATTSAASTTTGGAISAATAIAAATRVTELGKNCSAAAAVAAGSSGAANSLCSACPDGGSGTTGATHSGLAPNSALASVTTATTIAEDGLERRRYRWHRRAGRHR</sequence>